<dbReference type="EMBL" id="JWZX01003154">
    <property type="protein sequence ID" value="KOO23817.1"/>
    <property type="molecule type" value="Genomic_DNA"/>
</dbReference>
<dbReference type="InterPro" id="IPR046341">
    <property type="entry name" value="SET_dom_sf"/>
</dbReference>
<evidence type="ECO:0000313" key="2">
    <source>
        <dbReference type="EMBL" id="KOO23817.1"/>
    </source>
</evidence>
<sequence length="224" mass="24290">MNTRASSKRGAIEPAKRQASKRARPASWEEVRANQTSSDDDSDDGSGADELELRLFLAKTMRADLWPLSQTPPARSVALDRAGPWGAAASGVVIQDCEESAKGKGVFVTRPIGSGSFVGLYVGEVCTQRMRNLRHYDRQGLHAPTVYEQRDLDARMARLDSLSADQGKPAGGSHNGGAYVFSLLPEASEAVEKHLETAANDELLSCIDAEDPSRSSWGRYTDDH</sequence>
<evidence type="ECO:0000256" key="1">
    <source>
        <dbReference type="SAM" id="MobiDB-lite"/>
    </source>
</evidence>
<organism evidence="2 3">
    <name type="scientific">Chrysochromulina tobinii</name>
    <dbReference type="NCBI Taxonomy" id="1460289"/>
    <lineage>
        <taxon>Eukaryota</taxon>
        <taxon>Haptista</taxon>
        <taxon>Haptophyta</taxon>
        <taxon>Prymnesiophyceae</taxon>
        <taxon>Prymnesiales</taxon>
        <taxon>Chrysochromulinaceae</taxon>
        <taxon>Chrysochromulina</taxon>
    </lineage>
</organism>
<evidence type="ECO:0000313" key="3">
    <source>
        <dbReference type="Proteomes" id="UP000037460"/>
    </source>
</evidence>
<proteinExistence type="predicted"/>
<protein>
    <submittedName>
        <fullName evidence="2">Uncharacterized protein</fullName>
    </submittedName>
</protein>
<keyword evidence="3" id="KW-1185">Reference proteome</keyword>
<reference evidence="3" key="1">
    <citation type="journal article" date="2015" name="PLoS Genet.">
        <title>Genome Sequence and Transcriptome Analyses of Chrysochromulina tobin: Metabolic Tools for Enhanced Algal Fitness in the Prominent Order Prymnesiales (Haptophyceae).</title>
        <authorList>
            <person name="Hovde B.T."/>
            <person name="Deodato C.R."/>
            <person name="Hunsperger H.M."/>
            <person name="Ryken S.A."/>
            <person name="Yost W."/>
            <person name="Jha R.K."/>
            <person name="Patterson J."/>
            <person name="Monnat R.J. Jr."/>
            <person name="Barlow S.B."/>
            <person name="Starkenburg S.R."/>
            <person name="Cattolico R.A."/>
        </authorList>
    </citation>
    <scope>NUCLEOTIDE SEQUENCE</scope>
    <source>
        <strain evidence="3">CCMP291</strain>
    </source>
</reference>
<comment type="caution">
    <text evidence="2">The sequence shown here is derived from an EMBL/GenBank/DDBJ whole genome shotgun (WGS) entry which is preliminary data.</text>
</comment>
<accession>A0A0M0JBR3</accession>
<feature type="region of interest" description="Disordered" evidence="1">
    <location>
        <begin position="1"/>
        <end position="47"/>
    </location>
</feature>
<dbReference type="AlphaFoldDB" id="A0A0M0JBR3"/>
<dbReference type="Proteomes" id="UP000037460">
    <property type="component" value="Unassembled WGS sequence"/>
</dbReference>
<feature type="compositionally biased region" description="Acidic residues" evidence="1">
    <location>
        <begin position="38"/>
        <end position="47"/>
    </location>
</feature>
<dbReference type="SUPFAM" id="SSF82199">
    <property type="entry name" value="SET domain"/>
    <property type="match status" value="1"/>
</dbReference>
<name>A0A0M0JBR3_9EUKA</name>
<dbReference type="Gene3D" id="2.170.270.10">
    <property type="entry name" value="SET domain"/>
    <property type="match status" value="1"/>
</dbReference>
<gene>
    <name evidence="2" type="ORF">Ctob_006614</name>
</gene>